<proteinExistence type="predicted"/>
<protein>
    <submittedName>
        <fullName evidence="2">Uncharacterized protein</fullName>
    </submittedName>
</protein>
<dbReference type="AlphaFoldDB" id="A0A4Z2FQR0"/>
<feature type="region of interest" description="Disordered" evidence="1">
    <location>
        <begin position="1"/>
        <end position="56"/>
    </location>
</feature>
<feature type="compositionally biased region" description="Acidic residues" evidence="1">
    <location>
        <begin position="30"/>
        <end position="44"/>
    </location>
</feature>
<keyword evidence="3" id="KW-1185">Reference proteome</keyword>
<evidence type="ECO:0000313" key="3">
    <source>
        <dbReference type="Proteomes" id="UP000314294"/>
    </source>
</evidence>
<evidence type="ECO:0000256" key="1">
    <source>
        <dbReference type="SAM" id="MobiDB-lite"/>
    </source>
</evidence>
<feature type="region of interest" description="Disordered" evidence="1">
    <location>
        <begin position="72"/>
        <end position="112"/>
    </location>
</feature>
<dbReference type="EMBL" id="SRLO01000987">
    <property type="protein sequence ID" value="TNN43133.1"/>
    <property type="molecule type" value="Genomic_DNA"/>
</dbReference>
<dbReference type="Proteomes" id="UP000314294">
    <property type="component" value="Unassembled WGS sequence"/>
</dbReference>
<reference evidence="2 3" key="1">
    <citation type="submission" date="2019-03" db="EMBL/GenBank/DDBJ databases">
        <title>First draft genome of Liparis tanakae, snailfish: a comprehensive survey of snailfish specific genes.</title>
        <authorList>
            <person name="Kim W."/>
            <person name="Song I."/>
            <person name="Jeong J.-H."/>
            <person name="Kim D."/>
            <person name="Kim S."/>
            <person name="Ryu S."/>
            <person name="Song J.Y."/>
            <person name="Lee S.K."/>
        </authorList>
    </citation>
    <scope>NUCLEOTIDE SEQUENCE [LARGE SCALE GENOMIC DNA]</scope>
    <source>
        <tissue evidence="2">Muscle</tissue>
    </source>
</reference>
<accession>A0A4Z2FQR0</accession>
<gene>
    <name evidence="2" type="ORF">EYF80_046665</name>
</gene>
<organism evidence="2 3">
    <name type="scientific">Liparis tanakae</name>
    <name type="common">Tanaka's snailfish</name>
    <dbReference type="NCBI Taxonomy" id="230148"/>
    <lineage>
        <taxon>Eukaryota</taxon>
        <taxon>Metazoa</taxon>
        <taxon>Chordata</taxon>
        <taxon>Craniata</taxon>
        <taxon>Vertebrata</taxon>
        <taxon>Euteleostomi</taxon>
        <taxon>Actinopterygii</taxon>
        <taxon>Neopterygii</taxon>
        <taxon>Teleostei</taxon>
        <taxon>Neoteleostei</taxon>
        <taxon>Acanthomorphata</taxon>
        <taxon>Eupercaria</taxon>
        <taxon>Perciformes</taxon>
        <taxon>Cottioidei</taxon>
        <taxon>Cottales</taxon>
        <taxon>Liparidae</taxon>
        <taxon>Liparis</taxon>
    </lineage>
</organism>
<sequence length="176" mass="19217">MIEDRKRREKHKGQTPVAPSSQRVARGSGEAEEEEEEEEEEEDGDGRGRSHGLSRVCRSAQAVRLEGGVGKPTKRCLLFNPEGPAAWQPPCSDAHTAANAQGNPDDPPPDAHLAGAQSLRIRKDLLCIAELRLAVRVVPSRLQIHLQQQRLLFQSSGFEQYPAAAGDFDPPLQGSL</sequence>
<name>A0A4Z2FQR0_9TELE</name>
<evidence type="ECO:0000313" key="2">
    <source>
        <dbReference type="EMBL" id="TNN43133.1"/>
    </source>
</evidence>
<comment type="caution">
    <text evidence="2">The sequence shown here is derived from an EMBL/GenBank/DDBJ whole genome shotgun (WGS) entry which is preliminary data.</text>
</comment>